<comment type="cofactor">
    <cofactor evidence="1">
        <name>[4Fe-4S] cluster</name>
        <dbReference type="ChEBI" id="CHEBI:49883"/>
    </cofactor>
</comment>
<dbReference type="Pfam" id="PF26466">
    <property type="entry name" value="DNA_primase_lrg_N"/>
    <property type="match status" value="1"/>
</dbReference>
<dbReference type="GO" id="GO:0005658">
    <property type="term" value="C:alpha DNA polymerase:primase complex"/>
    <property type="evidence" value="ECO:0007669"/>
    <property type="project" value="TreeGrafter"/>
</dbReference>
<dbReference type="GO" id="GO:0006270">
    <property type="term" value="P:DNA replication initiation"/>
    <property type="evidence" value="ECO:0007669"/>
    <property type="project" value="TreeGrafter"/>
</dbReference>
<evidence type="ECO:0000256" key="9">
    <source>
        <dbReference type="ARBA" id="ARBA00023014"/>
    </source>
</evidence>
<dbReference type="InterPro" id="IPR007238">
    <property type="entry name" value="DNA_primase_lsu_euk/arc"/>
</dbReference>
<keyword evidence="10" id="KW-0238">DNA-binding</keyword>
<dbReference type="EMBL" id="CAEY01000585">
    <property type="status" value="NOT_ANNOTATED_CDS"/>
    <property type="molecule type" value="Genomic_DNA"/>
</dbReference>
<evidence type="ECO:0000256" key="6">
    <source>
        <dbReference type="ARBA" id="ARBA00022705"/>
    </source>
</evidence>
<evidence type="ECO:0000256" key="2">
    <source>
        <dbReference type="ARBA" id="ARBA00010564"/>
    </source>
</evidence>
<protein>
    <recommendedName>
        <fullName evidence="3">DNA primase large subunit</fullName>
    </recommendedName>
</protein>
<keyword evidence="5" id="KW-0639">Primosome</keyword>
<dbReference type="EnsemblMetazoa" id="tetur22g01610.1">
    <property type="protein sequence ID" value="tetur22g01610.1"/>
    <property type="gene ID" value="tetur22g01610"/>
</dbReference>
<comment type="similarity">
    <text evidence="2">Belongs to the eukaryotic-type primase large subunit family.</text>
</comment>
<dbReference type="GO" id="GO:0046872">
    <property type="term" value="F:metal ion binding"/>
    <property type="evidence" value="ECO:0007669"/>
    <property type="project" value="UniProtKB-KW"/>
</dbReference>
<dbReference type="GO" id="GO:0003677">
    <property type="term" value="F:DNA binding"/>
    <property type="evidence" value="ECO:0007669"/>
    <property type="project" value="UniProtKB-KW"/>
</dbReference>
<evidence type="ECO:0000256" key="5">
    <source>
        <dbReference type="ARBA" id="ARBA00022515"/>
    </source>
</evidence>
<evidence type="ECO:0000259" key="11">
    <source>
        <dbReference type="Pfam" id="PF04104"/>
    </source>
</evidence>
<dbReference type="PANTHER" id="PTHR10537">
    <property type="entry name" value="DNA PRIMASE LARGE SUBUNIT"/>
    <property type="match status" value="1"/>
</dbReference>
<dbReference type="Gene3D" id="1.20.930.80">
    <property type="match status" value="1"/>
</dbReference>
<evidence type="ECO:0000256" key="1">
    <source>
        <dbReference type="ARBA" id="ARBA00001966"/>
    </source>
</evidence>
<keyword evidence="7" id="KW-0479">Metal-binding</keyword>
<name>T1KUX3_TETUR</name>
<dbReference type="HOGENOM" id="CLU_026253_2_0_1"/>
<dbReference type="Proteomes" id="UP000015104">
    <property type="component" value="Unassembled WGS sequence"/>
</dbReference>
<reference evidence="12" key="2">
    <citation type="submission" date="2015-06" db="UniProtKB">
        <authorList>
            <consortium name="EnsemblMetazoa"/>
        </authorList>
    </citation>
    <scope>IDENTIFICATION</scope>
</reference>
<dbReference type="eggNOG" id="KOG2267">
    <property type="taxonomic scope" value="Eukaryota"/>
</dbReference>
<proteinExistence type="inferred from homology"/>
<dbReference type="GO" id="GO:0051539">
    <property type="term" value="F:4 iron, 4 sulfur cluster binding"/>
    <property type="evidence" value="ECO:0007669"/>
    <property type="project" value="UniProtKB-KW"/>
</dbReference>
<dbReference type="Pfam" id="PF04104">
    <property type="entry name" value="DNA_primase_lrg"/>
    <property type="match status" value="1"/>
</dbReference>
<evidence type="ECO:0000256" key="4">
    <source>
        <dbReference type="ARBA" id="ARBA00022485"/>
    </source>
</evidence>
<dbReference type="GO" id="GO:0006269">
    <property type="term" value="P:DNA replication, synthesis of primer"/>
    <property type="evidence" value="ECO:0007669"/>
    <property type="project" value="UniProtKB-KW"/>
</dbReference>
<reference evidence="13" key="1">
    <citation type="submission" date="2011-08" db="EMBL/GenBank/DDBJ databases">
        <authorList>
            <person name="Rombauts S."/>
        </authorList>
    </citation>
    <scope>NUCLEOTIDE SEQUENCE</scope>
    <source>
        <strain evidence="13">London</strain>
    </source>
</reference>
<accession>T1KUX3</accession>
<evidence type="ECO:0000313" key="12">
    <source>
        <dbReference type="EnsemblMetazoa" id="tetur22g01610.1"/>
    </source>
</evidence>
<dbReference type="InterPro" id="IPR016558">
    <property type="entry name" value="DNA_primase_lsu_euk"/>
</dbReference>
<keyword evidence="6" id="KW-0235">DNA replication</keyword>
<feature type="domain" description="DNA primase large subunit C-terminal" evidence="11">
    <location>
        <begin position="315"/>
        <end position="484"/>
    </location>
</feature>
<sequence>MEFGSTPKRSKLDSGHVNVAHEDFSDDLPFYSFPPTGKIDLIEVDDMVNERLSILEVFEELKISEIGQSKNLADHLGTIRERLKQIESKFGDNFITTLHARTLGAHNTLKKDARRRDQISHFLLRLYFCHPQEKKTWFVNRETELLRYRLLEETVGKAATNALSGQKNDSSVVAQMILKNNLNYEPIHLGNSDYDRDLRRKASFNNLFVTNDDKSPFYRILFEDALDVVRMRKAYLQDGYAYVSTHDMISLICTKFRQELNTALSRLNMRRSDEEHRLLPIINNIYLKKIASARKLKADASGKLKEVVTPDMIDNLALEHFPPCMESIHLNLRKNHHIKYGGRLHYGLFLKGIGLSLEDAVKFFRDEFIQKLAPEKFDKEYRYGIRYNYGKEGKKVDFSPYGCEKIINSTPGVGDAHGCPFKHFDWTNLKKFLVRKGVGDEVLQNIESLVEEKNYSKACGIYFTVRHPSHQISDEGITHPNTFYAESRKALQRNPKREDLILEDEIDHFTGSFLPEEETLNQDLLKLLKFLKLLKLLNQWIQAKWNRNLHQLIQTSLQSKNLL</sequence>
<evidence type="ECO:0000313" key="13">
    <source>
        <dbReference type="Proteomes" id="UP000015104"/>
    </source>
</evidence>
<evidence type="ECO:0000256" key="3">
    <source>
        <dbReference type="ARBA" id="ARBA00019038"/>
    </source>
</evidence>
<evidence type="ECO:0000256" key="7">
    <source>
        <dbReference type="ARBA" id="ARBA00022723"/>
    </source>
</evidence>
<evidence type="ECO:0000256" key="10">
    <source>
        <dbReference type="ARBA" id="ARBA00023125"/>
    </source>
</evidence>
<dbReference type="PANTHER" id="PTHR10537:SF3">
    <property type="entry name" value="DNA PRIMASE LARGE SUBUNIT"/>
    <property type="match status" value="1"/>
</dbReference>
<keyword evidence="9" id="KW-0411">Iron-sulfur</keyword>
<dbReference type="CDD" id="cd07322">
    <property type="entry name" value="PriL_PriS_Eukaryotic"/>
    <property type="match status" value="1"/>
</dbReference>
<dbReference type="STRING" id="32264.T1KUX3"/>
<keyword evidence="13" id="KW-1185">Reference proteome</keyword>
<dbReference type="InterPro" id="IPR058560">
    <property type="entry name" value="DNA_primase_C"/>
</dbReference>
<keyword evidence="8" id="KW-0408">Iron</keyword>
<evidence type="ECO:0000256" key="8">
    <source>
        <dbReference type="ARBA" id="ARBA00023004"/>
    </source>
</evidence>
<organism evidence="12 13">
    <name type="scientific">Tetranychus urticae</name>
    <name type="common">Two-spotted spider mite</name>
    <dbReference type="NCBI Taxonomy" id="32264"/>
    <lineage>
        <taxon>Eukaryota</taxon>
        <taxon>Metazoa</taxon>
        <taxon>Ecdysozoa</taxon>
        <taxon>Arthropoda</taxon>
        <taxon>Chelicerata</taxon>
        <taxon>Arachnida</taxon>
        <taxon>Acari</taxon>
        <taxon>Acariformes</taxon>
        <taxon>Trombidiformes</taxon>
        <taxon>Prostigmata</taxon>
        <taxon>Eleutherengona</taxon>
        <taxon>Raphignathae</taxon>
        <taxon>Tetranychoidea</taxon>
        <taxon>Tetranychidae</taxon>
        <taxon>Tetranychus</taxon>
    </lineage>
</organism>
<dbReference type="AlphaFoldDB" id="T1KUX3"/>
<keyword evidence="4" id="KW-0004">4Fe-4S</keyword>